<name>A0A382NC74_9ZZZZ</name>
<proteinExistence type="predicted"/>
<gene>
    <name evidence="1" type="ORF">METZ01_LOCUS311667</name>
</gene>
<evidence type="ECO:0000313" key="1">
    <source>
        <dbReference type="EMBL" id="SVC58813.1"/>
    </source>
</evidence>
<feature type="non-terminal residue" evidence="1">
    <location>
        <position position="33"/>
    </location>
</feature>
<dbReference type="AlphaFoldDB" id="A0A382NC74"/>
<dbReference type="EMBL" id="UINC01099495">
    <property type="protein sequence ID" value="SVC58813.1"/>
    <property type="molecule type" value="Genomic_DNA"/>
</dbReference>
<accession>A0A382NC74</accession>
<organism evidence="1">
    <name type="scientific">marine metagenome</name>
    <dbReference type="NCBI Taxonomy" id="408172"/>
    <lineage>
        <taxon>unclassified sequences</taxon>
        <taxon>metagenomes</taxon>
        <taxon>ecological metagenomes</taxon>
    </lineage>
</organism>
<reference evidence="1" key="1">
    <citation type="submission" date="2018-05" db="EMBL/GenBank/DDBJ databases">
        <authorList>
            <person name="Lanie J.A."/>
            <person name="Ng W.-L."/>
            <person name="Kazmierczak K.M."/>
            <person name="Andrzejewski T.M."/>
            <person name="Davidsen T.M."/>
            <person name="Wayne K.J."/>
            <person name="Tettelin H."/>
            <person name="Glass J.I."/>
            <person name="Rusch D."/>
            <person name="Podicherti R."/>
            <person name="Tsui H.-C.T."/>
            <person name="Winkler M.E."/>
        </authorList>
    </citation>
    <scope>NUCLEOTIDE SEQUENCE</scope>
</reference>
<sequence>MALTFQARVFYPDRPRKQQVGHSGRQAYKPLFS</sequence>
<protein>
    <submittedName>
        <fullName evidence="1">Uncharacterized protein</fullName>
    </submittedName>
</protein>